<dbReference type="OrthoDB" id="3931433at2759"/>
<dbReference type="InterPro" id="IPR050863">
    <property type="entry name" value="CenT-Element_Derived"/>
</dbReference>
<name>A0A6A6F190_9PEZI</name>
<feature type="domain" description="DDE-1" evidence="2">
    <location>
        <begin position="28"/>
        <end position="200"/>
    </location>
</feature>
<evidence type="ECO:0000313" key="4">
    <source>
        <dbReference type="Proteomes" id="UP000800200"/>
    </source>
</evidence>
<protein>
    <submittedName>
        <fullName evidence="3">DDE-domain-containing protein</fullName>
    </submittedName>
</protein>
<evidence type="ECO:0000259" key="2">
    <source>
        <dbReference type="Pfam" id="PF03184"/>
    </source>
</evidence>
<organism evidence="3 4">
    <name type="scientific">Zopfia rhizophila CBS 207.26</name>
    <dbReference type="NCBI Taxonomy" id="1314779"/>
    <lineage>
        <taxon>Eukaryota</taxon>
        <taxon>Fungi</taxon>
        <taxon>Dikarya</taxon>
        <taxon>Ascomycota</taxon>
        <taxon>Pezizomycotina</taxon>
        <taxon>Dothideomycetes</taxon>
        <taxon>Dothideomycetes incertae sedis</taxon>
        <taxon>Zopfiaceae</taxon>
        <taxon>Zopfia</taxon>
    </lineage>
</organism>
<dbReference type="PANTHER" id="PTHR19303:SF73">
    <property type="entry name" value="PROTEIN PDC2"/>
    <property type="match status" value="1"/>
</dbReference>
<feature type="region of interest" description="Disordered" evidence="1">
    <location>
        <begin position="245"/>
        <end position="268"/>
    </location>
</feature>
<dbReference type="Proteomes" id="UP000800200">
    <property type="component" value="Unassembled WGS sequence"/>
</dbReference>
<keyword evidence="4" id="KW-1185">Reference proteome</keyword>
<sequence>MDETGLYWRWAISRGLSTASIPGAKKDKARISLALCSNADGSDKVPPWLIGKSKVPRCFRGVNVSAFGVEWRNSTKAWMNADIMAEWLKAFYKHIGEDVEVILLMDNFSAHLAGMELAPPPPNVRIEFLPKNSTSQYQPLDQGIIANYKHYYKRQWLRFCINTYAQKQDPIKTVTLVDALRWTQIAWRDCVTPQTIRHCWVKSTILKKVDNADEDPQPPADLLDLLREAQVVAEVSEDARDLRTFMAPEDEDEEPEQAEPDLQAIINH</sequence>
<reference evidence="3" key="1">
    <citation type="journal article" date="2020" name="Stud. Mycol.">
        <title>101 Dothideomycetes genomes: a test case for predicting lifestyles and emergence of pathogens.</title>
        <authorList>
            <person name="Haridas S."/>
            <person name="Albert R."/>
            <person name="Binder M."/>
            <person name="Bloem J."/>
            <person name="Labutti K."/>
            <person name="Salamov A."/>
            <person name="Andreopoulos B."/>
            <person name="Baker S."/>
            <person name="Barry K."/>
            <person name="Bills G."/>
            <person name="Bluhm B."/>
            <person name="Cannon C."/>
            <person name="Castanera R."/>
            <person name="Culley D."/>
            <person name="Daum C."/>
            <person name="Ezra D."/>
            <person name="Gonzalez J."/>
            <person name="Henrissat B."/>
            <person name="Kuo A."/>
            <person name="Liang C."/>
            <person name="Lipzen A."/>
            <person name="Lutzoni F."/>
            <person name="Magnuson J."/>
            <person name="Mondo S."/>
            <person name="Nolan M."/>
            <person name="Ohm R."/>
            <person name="Pangilinan J."/>
            <person name="Park H.-J."/>
            <person name="Ramirez L."/>
            <person name="Alfaro M."/>
            <person name="Sun H."/>
            <person name="Tritt A."/>
            <person name="Yoshinaga Y."/>
            <person name="Zwiers L.-H."/>
            <person name="Turgeon B."/>
            <person name="Goodwin S."/>
            <person name="Spatafora J."/>
            <person name="Crous P."/>
            <person name="Grigoriev I."/>
        </authorList>
    </citation>
    <scope>NUCLEOTIDE SEQUENCE</scope>
    <source>
        <strain evidence="3">CBS 207.26</strain>
    </source>
</reference>
<dbReference type="AlphaFoldDB" id="A0A6A6F190"/>
<dbReference type="EMBL" id="ML994610">
    <property type="protein sequence ID" value="KAF2195896.1"/>
    <property type="molecule type" value="Genomic_DNA"/>
</dbReference>
<evidence type="ECO:0000256" key="1">
    <source>
        <dbReference type="SAM" id="MobiDB-lite"/>
    </source>
</evidence>
<gene>
    <name evidence="3" type="ORF">K469DRAFT_759069</name>
</gene>
<dbReference type="PANTHER" id="PTHR19303">
    <property type="entry name" value="TRANSPOSON"/>
    <property type="match status" value="1"/>
</dbReference>
<proteinExistence type="predicted"/>
<evidence type="ECO:0000313" key="3">
    <source>
        <dbReference type="EMBL" id="KAF2195896.1"/>
    </source>
</evidence>
<dbReference type="Pfam" id="PF03184">
    <property type="entry name" value="DDE_1"/>
    <property type="match status" value="1"/>
</dbReference>
<dbReference type="GO" id="GO:0005634">
    <property type="term" value="C:nucleus"/>
    <property type="evidence" value="ECO:0007669"/>
    <property type="project" value="TreeGrafter"/>
</dbReference>
<accession>A0A6A6F190</accession>
<dbReference type="InterPro" id="IPR004875">
    <property type="entry name" value="DDE_SF_endonuclease_dom"/>
</dbReference>
<feature type="compositionally biased region" description="Acidic residues" evidence="1">
    <location>
        <begin position="248"/>
        <end position="259"/>
    </location>
</feature>
<dbReference type="GO" id="GO:0003677">
    <property type="term" value="F:DNA binding"/>
    <property type="evidence" value="ECO:0007669"/>
    <property type="project" value="TreeGrafter"/>
</dbReference>